<comment type="cofactor">
    <cofactor evidence="1 10">
        <name>Mg(2+)</name>
        <dbReference type="ChEBI" id="CHEBI:18420"/>
    </cofactor>
</comment>
<protein>
    <recommendedName>
        <fullName evidence="10">tRNA dimethylallyltransferase</fullName>
        <ecNumber evidence="10">2.5.1.75</ecNumber>
    </recommendedName>
    <alternativeName>
        <fullName evidence="10">Dimethylallyl diphosphate:tRNA dimethylallyltransferase</fullName>
        <shortName evidence="10">DMAPP:tRNA dimethylallyltransferase</shortName>
        <shortName evidence="10">DMATase</shortName>
    </alternativeName>
    <alternativeName>
        <fullName evidence="10">Isopentenyl-diphosphate:tRNA isopentenyltransferase</fullName>
        <shortName evidence="10">IPP transferase</shortName>
        <shortName evidence="10">IPPT</shortName>
        <shortName evidence="10">IPTase</shortName>
    </alternativeName>
</protein>
<dbReference type="PANTHER" id="PTHR11088:SF60">
    <property type="entry name" value="TRNA DIMETHYLALLYLTRANSFERASE"/>
    <property type="match status" value="1"/>
</dbReference>
<feature type="site" description="Interaction with substrate tRNA" evidence="10">
    <location>
        <position position="103"/>
    </location>
</feature>
<keyword evidence="7 10" id="KW-0067">ATP-binding</keyword>
<evidence type="ECO:0000256" key="7">
    <source>
        <dbReference type="ARBA" id="ARBA00022840"/>
    </source>
</evidence>
<dbReference type="SUPFAM" id="SSF52540">
    <property type="entry name" value="P-loop containing nucleoside triphosphate hydrolases"/>
    <property type="match status" value="2"/>
</dbReference>
<dbReference type="EC" id="2.5.1.75" evidence="10"/>
<dbReference type="PANTHER" id="PTHR11088">
    <property type="entry name" value="TRNA DIMETHYLALLYLTRANSFERASE"/>
    <property type="match status" value="1"/>
</dbReference>
<keyword evidence="4 10" id="KW-0808">Transferase</keyword>
<evidence type="ECO:0000256" key="2">
    <source>
        <dbReference type="ARBA" id="ARBA00003213"/>
    </source>
</evidence>
<dbReference type="RefSeq" id="WP_096405224.1">
    <property type="nucleotide sequence ID" value="NZ_AP014597.1"/>
</dbReference>
<dbReference type="NCBIfam" id="TIGR00174">
    <property type="entry name" value="miaA"/>
    <property type="match status" value="1"/>
</dbReference>
<evidence type="ECO:0000313" key="14">
    <source>
        <dbReference type="EMBL" id="BAU17257.1"/>
    </source>
</evidence>
<feature type="site" description="Interaction with substrate tRNA" evidence="10">
    <location>
        <position position="126"/>
    </location>
</feature>
<evidence type="ECO:0000256" key="5">
    <source>
        <dbReference type="ARBA" id="ARBA00022694"/>
    </source>
</evidence>
<comment type="similarity">
    <text evidence="3 10 13">Belongs to the IPP transferase family.</text>
</comment>
<evidence type="ECO:0000256" key="6">
    <source>
        <dbReference type="ARBA" id="ARBA00022741"/>
    </source>
</evidence>
<evidence type="ECO:0000256" key="4">
    <source>
        <dbReference type="ARBA" id="ARBA00022679"/>
    </source>
</evidence>
<dbReference type="HAMAP" id="MF_00185">
    <property type="entry name" value="IPP_trans"/>
    <property type="match status" value="1"/>
</dbReference>
<keyword evidence="6 10" id="KW-0547">Nucleotide-binding</keyword>
<dbReference type="STRING" id="28131.BWX40_04905"/>
<comment type="function">
    <text evidence="2 10 12">Catalyzes the transfer of a dimethylallyl group onto the adenine at position 37 in tRNAs that read codons beginning with uridine, leading to the formation of N6-(dimethylallyl)adenosine (i(6)A).</text>
</comment>
<comment type="caution">
    <text evidence="10">Lacks conserved residue(s) required for the propagation of feature annotation.</text>
</comment>
<dbReference type="InterPro" id="IPR039657">
    <property type="entry name" value="Dimethylallyltransferase"/>
</dbReference>
<feature type="binding site" evidence="10">
    <location>
        <begin position="9"/>
        <end position="16"/>
    </location>
    <ligand>
        <name>ATP</name>
        <dbReference type="ChEBI" id="CHEBI:30616"/>
    </ligand>
</feature>
<reference evidence="14 15" key="1">
    <citation type="journal article" date="2016" name="DNA Res.">
        <title>The complete genome sequencing of Prevotella intermedia strain OMA14 and a subsequent fine-scale, intra-species genomic comparison reveal an unusual amplification of conjugative and mobile transposons and identify a novel Prevotella-lineage-specific repeat.</title>
        <authorList>
            <person name="Naito M."/>
            <person name="Ogura Y."/>
            <person name="Itoh T."/>
            <person name="Shoji M."/>
            <person name="Okamoto M."/>
            <person name="Hayashi T."/>
            <person name="Nakayama K."/>
        </authorList>
    </citation>
    <scope>NUCLEOTIDE SEQUENCE [LARGE SCALE GENOMIC DNA]</scope>
    <source>
        <strain evidence="14 15">OMA14</strain>
    </source>
</reference>
<dbReference type="EMBL" id="AP014597">
    <property type="protein sequence ID" value="BAU17257.1"/>
    <property type="molecule type" value="Genomic_DNA"/>
</dbReference>
<evidence type="ECO:0000256" key="12">
    <source>
        <dbReference type="RuleBase" id="RU003784"/>
    </source>
</evidence>
<feature type="binding site" evidence="10">
    <location>
        <begin position="11"/>
        <end position="16"/>
    </location>
    <ligand>
        <name>substrate</name>
    </ligand>
</feature>
<dbReference type="GO" id="GO:0005524">
    <property type="term" value="F:ATP binding"/>
    <property type="evidence" value="ECO:0007669"/>
    <property type="project" value="UniProtKB-UniRule"/>
</dbReference>
<evidence type="ECO:0000256" key="11">
    <source>
        <dbReference type="RuleBase" id="RU003783"/>
    </source>
</evidence>
<dbReference type="Proteomes" id="UP000217431">
    <property type="component" value="Chromosome I"/>
</dbReference>
<dbReference type="InterPro" id="IPR027417">
    <property type="entry name" value="P-loop_NTPase"/>
</dbReference>
<accession>A0A0S3UIA2</accession>
<keyword evidence="5 10" id="KW-0819">tRNA processing</keyword>
<dbReference type="GO" id="GO:0006400">
    <property type="term" value="P:tRNA modification"/>
    <property type="evidence" value="ECO:0007669"/>
    <property type="project" value="TreeGrafter"/>
</dbReference>
<dbReference type="GO" id="GO:0052381">
    <property type="term" value="F:tRNA dimethylallyltransferase activity"/>
    <property type="evidence" value="ECO:0007669"/>
    <property type="project" value="UniProtKB-UniRule"/>
</dbReference>
<evidence type="ECO:0000256" key="8">
    <source>
        <dbReference type="ARBA" id="ARBA00022842"/>
    </source>
</evidence>
<gene>
    <name evidence="10" type="primary">miaA</name>
    <name evidence="14" type="ORF">PIOMA14_I_0749</name>
</gene>
<keyword evidence="8 10" id="KW-0460">Magnesium</keyword>
<comment type="catalytic activity">
    <reaction evidence="9 10 11">
        <text>adenosine(37) in tRNA + dimethylallyl diphosphate = N(6)-dimethylallyladenosine(37) in tRNA + diphosphate</text>
        <dbReference type="Rhea" id="RHEA:26482"/>
        <dbReference type="Rhea" id="RHEA-COMP:10162"/>
        <dbReference type="Rhea" id="RHEA-COMP:10375"/>
        <dbReference type="ChEBI" id="CHEBI:33019"/>
        <dbReference type="ChEBI" id="CHEBI:57623"/>
        <dbReference type="ChEBI" id="CHEBI:74411"/>
        <dbReference type="ChEBI" id="CHEBI:74415"/>
        <dbReference type="EC" id="2.5.1.75"/>
    </reaction>
</comment>
<dbReference type="Gene3D" id="3.40.50.300">
    <property type="entry name" value="P-loop containing nucleotide triphosphate hydrolases"/>
    <property type="match status" value="2"/>
</dbReference>
<dbReference type="AlphaFoldDB" id="A0A0S3UIA2"/>
<feature type="region of interest" description="Interaction with substrate tRNA" evidence="10">
    <location>
        <begin position="34"/>
        <end position="37"/>
    </location>
</feature>
<dbReference type="Pfam" id="PF01715">
    <property type="entry name" value="IPPT"/>
    <property type="match status" value="1"/>
</dbReference>
<evidence type="ECO:0000256" key="9">
    <source>
        <dbReference type="ARBA" id="ARBA00049563"/>
    </source>
</evidence>
<comment type="subunit">
    <text evidence="10">Monomer.</text>
</comment>
<proteinExistence type="inferred from homology"/>
<sequence length="309" mass="34735">MEKMLTIIGPTASGKTTFATALAATMGAEIISADSRQVYRRMDIGTGKDLADYEVNGIKVPYHLIDIAEPGTKYNLFQYQQDFQTAYADIAKRGKPIILCGGTGLYVEAVLKGYALSPVPQNDALRASLAGKSLAELTEILSALKAKNHSAMHNRTDVDTTNRAIRAIEIETYELEHPTPDRSMPAVDSIIIGVDIDRDERRRKISRRLKARLDEGMVDEVRALLDSGIPADDLIYYGLEYKFVTQYVIGKLSYDEMYHNLEIAIHQFAKRQMTWFRGMERRGFHIHWIDAATPLDEKIAHVQTLIEKA</sequence>
<evidence type="ECO:0000256" key="3">
    <source>
        <dbReference type="ARBA" id="ARBA00005842"/>
    </source>
</evidence>
<evidence type="ECO:0000256" key="1">
    <source>
        <dbReference type="ARBA" id="ARBA00001946"/>
    </source>
</evidence>
<evidence type="ECO:0000256" key="13">
    <source>
        <dbReference type="RuleBase" id="RU003785"/>
    </source>
</evidence>
<dbReference type="InterPro" id="IPR018022">
    <property type="entry name" value="IPT"/>
</dbReference>
<organism evidence="14 15">
    <name type="scientific">Prevotella intermedia</name>
    <dbReference type="NCBI Taxonomy" id="28131"/>
    <lineage>
        <taxon>Bacteria</taxon>
        <taxon>Pseudomonadati</taxon>
        <taxon>Bacteroidota</taxon>
        <taxon>Bacteroidia</taxon>
        <taxon>Bacteroidales</taxon>
        <taxon>Prevotellaceae</taxon>
        <taxon>Prevotella</taxon>
    </lineage>
</organism>
<evidence type="ECO:0000256" key="10">
    <source>
        <dbReference type="HAMAP-Rule" id="MF_00185"/>
    </source>
</evidence>
<name>A0A0S3UIA2_PREIN</name>
<evidence type="ECO:0000313" key="15">
    <source>
        <dbReference type="Proteomes" id="UP000217431"/>
    </source>
</evidence>